<comment type="caution">
    <text evidence="1">The sequence shown here is derived from an EMBL/GenBank/DDBJ whole genome shotgun (WGS) entry which is preliminary data.</text>
</comment>
<proteinExistence type="predicted"/>
<accession>A0A2T5PTC9</accession>
<evidence type="ECO:0000313" key="2">
    <source>
        <dbReference type="Proteomes" id="UP000244052"/>
    </source>
</evidence>
<dbReference type="EMBL" id="QASO01000001">
    <property type="protein sequence ID" value="PTU80989.1"/>
    <property type="molecule type" value="Genomic_DNA"/>
</dbReference>
<keyword evidence="1" id="KW-0489">Methyltransferase</keyword>
<dbReference type="GO" id="GO:0008168">
    <property type="term" value="F:methyltransferase activity"/>
    <property type="evidence" value="ECO:0007669"/>
    <property type="project" value="UniProtKB-KW"/>
</dbReference>
<dbReference type="RefSeq" id="WP_108232663.1">
    <property type="nucleotide sequence ID" value="NZ_QASO01000001.1"/>
</dbReference>
<organism evidence="1 2">
    <name type="scientific">Ectopseudomonas oleovorans</name>
    <name type="common">Pseudomonas oleovorans</name>
    <dbReference type="NCBI Taxonomy" id="301"/>
    <lineage>
        <taxon>Bacteria</taxon>
        <taxon>Pseudomonadati</taxon>
        <taxon>Pseudomonadota</taxon>
        <taxon>Gammaproteobacteria</taxon>
        <taxon>Pseudomonadales</taxon>
        <taxon>Pseudomonadaceae</taxon>
        <taxon>Ectopseudomonas</taxon>
    </lineage>
</organism>
<dbReference type="Proteomes" id="UP000244052">
    <property type="component" value="Unassembled WGS sequence"/>
</dbReference>
<keyword evidence="1" id="KW-0808">Transferase</keyword>
<evidence type="ECO:0000313" key="1">
    <source>
        <dbReference type="EMBL" id="PTU80989.1"/>
    </source>
</evidence>
<reference evidence="1 2" key="1">
    <citation type="submission" date="2018-04" db="EMBL/GenBank/DDBJ databases">
        <title>Pseudomonas sp. nov., isolated from mangrove soil.</title>
        <authorList>
            <person name="Chen C."/>
        </authorList>
    </citation>
    <scope>NUCLEOTIDE SEQUENCE [LARGE SCALE GENOMIC DNA]</scope>
    <source>
        <strain evidence="1 2">JCM 14246</strain>
    </source>
</reference>
<keyword evidence="2" id="KW-1185">Reference proteome</keyword>
<name>A0A2T5PTC9_ECTOL</name>
<gene>
    <name evidence="1" type="ORF">DBO86_00325</name>
</gene>
<dbReference type="GO" id="GO:0032259">
    <property type="term" value="P:methylation"/>
    <property type="evidence" value="ECO:0007669"/>
    <property type="project" value="UniProtKB-KW"/>
</dbReference>
<dbReference type="AlphaFoldDB" id="A0A2T5PTC9"/>
<protein>
    <submittedName>
        <fullName evidence="1">Methyltransferase</fullName>
    </submittedName>
</protein>
<sequence length="106" mass="12041">MFSSLFKRPAPQKQPLFAPGTLQLSEKVHWLARKGLIDPLALVQRHVRGDWGETDEATRQANDVAIRGDDPMISHFRITSELVLIVKTGEDHQTTVIQLPEERDMI</sequence>